<feature type="domain" description="CoA-binding" evidence="1">
    <location>
        <begin position="23"/>
        <end position="120"/>
    </location>
</feature>
<dbReference type="PANTHER" id="PTHR33303">
    <property type="entry name" value="CYTOPLASMIC PROTEIN-RELATED"/>
    <property type="match status" value="1"/>
</dbReference>
<dbReference type="PANTHER" id="PTHR33303:SF2">
    <property type="entry name" value="COA-BINDING DOMAIN-CONTAINING PROTEIN"/>
    <property type="match status" value="1"/>
</dbReference>
<evidence type="ECO:0000259" key="1">
    <source>
        <dbReference type="SMART" id="SM00881"/>
    </source>
</evidence>
<dbReference type="EMBL" id="FNXT01001326">
    <property type="protein sequence ID" value="SZX78591.1"/>
    <property type="molecule type" value="Genomic_DNA"/>
</dbReference>
<evidence type="ECO:0000313" key="3">
    <source>
        <dbReference type="Proteomes" id="UP000256970"/>
    </source>
</evidence>
<dbReference type="SUPFAM" id="SSF51735">
    <property type="entry name" value="NAD(P)-binding Rossmann-fold domains"/>
    <property type="match status" value="1"/>
</dbReference>
<proteinExistence type="predicted"/>
<organism evidence="2 3">
    <name type="scientific">Tetradesmus obliquus</name>
    <name type="common">Green alga</name>
    <name type="synonym">Acutodesmus obliquus</name>
    <dbReference type="NCBI Taxonomy" id="3088"/>
    <lineage>
        <taxon>Eukaryota</taxon>
        <taxon>Viridiplantae</taxon>
        <taxon>Chlorophyta</taxon>
        <taxon>core chlorophytes</taxon>
        <taxon>Chlorophyceae</taxon>
        <taxon>CS clade</taxon>
        <taxon>Sphaeropleales</taxon>
        <taxon>Scenedesmaceae</taxon>
        <taxon>Tetradesmus</taxon>
    </lineage>
</organism>
<accession>A0A383WMG1</accession>
<protein>
    <recommendedName>
        <fullName evidence="1">CoA-binding domain-containing protein</fullName>
    </recommendedName>
</protein>
<keyword evidence="3" id="KW-1185">Reference proteome</keyword>
<dbReference type="Gene3D" id="3.40.50.720">
    <property type="entry name" value="NAD(P)-binding Rossmann-like Domain"/>
    <property type="match status" value="1"/>
</dbReference>
<dbReference type="SMART" id="SM00881">
    <property type="entry name" value="CoA_binding"/>
    <property type="match status" value="1"/>
</dbReference>
<dbReference type="Proteomes" id="UP000256970">
    <property type="component" value="Unassembled WGS sequence"/>
</dbReference>
<gene>
    <name evidence="2" type="ORF">BQ4739_LOCUS18912</name>
</gene>
<dbReference type="STRING" id="3088.A0A383WMG1"/>
<evidence type="ECO:0000313" key="2">
    <source>
        <dbReference type="EMBL" id="SZX78591.1"/>
    </source>
</evidence>
<dbReference type="Pfam" id="PF13380">
    <property type="entry name" value="CoA_binding_2"/>
    <property type="match status" value="1"/>
</dbReference>
<name>A0A383WMG1_TETOB</name>
<reference evidence="2 3" key="1">
    <citation type="submission" date="2016-10" db="EMBL/GenBank/DDBJ databases">
        <authorList>
            <person name="Cai Z."/>
        </authorList>
    </citation>
    <scope>NUCLEOTIDE SEQUENCE [LARGE SCALE GENOMIC DNA]</scope>
</reference>
<dbReference type="AlphaFoldDB" id="A0A383WMG1"/>
<dbReference type="InterPro" id="IPR036291">
    <property type="entry name" value="NAD(P)-bd_dom_sf"/>
</dbReference>
<sequence>MSEQGEAWRSNLITDSAAIQQLALQAKRVAVLGIKTEDKASQPAFFVPAYLQSAGVEVVPVPVFYPDVTHILGQQVYRKVADVPGEIDIVDVFRKPSDIPQHLHDIITAAPKAVWLQSGIRHPEAEEQLARAGIKVVSDRCLKVEHQQAALHSKM</sequence>
<dbReference type="InterPro" id="IPR003781">
    <property type="entry name" value="CoA-bd"/>
</dbReference>